<sequence>MGKATGFLEYKRITGTKLKPSIRIKNYKEFTTPLSKEDQQIQASRCMDCGVPFCQYGGMMANAASGCPVNNLIPEWNDLIYKGMWKTAVDRLLKTNNFPEFTGRVCPAPCEGACTDGLHGEPVTIKENELSIIENAFAEGYIKPNPPKERTGKRVAVIGAGPAGLACGDMLNRKGHDVTIIERADRPGGLLMYGIPNMKLDKQIVARRVEFLEAEGVKFSLNHDITKTEDIDKFMSEYDAVVLACGATKPRDLIVEGRDLKGIHFAVDFLKATTKSLLDSELADNNYISAKDLNVVVIGGGDTGTDCIATSLRHGAKSLVQLEIMGKAPEKRAENNPWPQYPKVLKTDYGQDEFIDAYGKDPREYCTSVKKFIGDENGNVKEALIVKVEWVKNENGAVIPKEIPGSEQVIKADLVLLAMGFVGAEESLIEKFNVEKDNRGNVKAEYMDFATSVPKVYSCGDVRRGQSLVVWAIKEGRECAEKVDLDIMGAMI</sequence>
<dbReference type="Gene3D" id="3.50.50.60">
    <property type="entry name" value="FAD/NAD(P)-binding domain"/>
    <property type="match status" value="2"/>
</dbReference>
<dbReference type="InterPro" id="IPR036188">
    <property type="entry name" value="FAD/NAD-bd_sf"/>
</dbReference>
<keyword evidence="2" id="KW-0560">Oxidoreductase</keyword>
<dbReference type="FunFam" id="3.50.50.60:FF:000022">
    <property type="entry name" value="Glutamate synthase [NADH], amyloplastic"/>
    <property type="match status" value="1"/>
</dbReference>
<dbReference type="NCBIfam" id="TIGR01317">
    <property type="entry name" value="GOGAT_sm_gam"/>
    <property type="match status" value="1"/>
</dbReference>
<evidence type="ECO:0000256" key="3">
    <source>
        <dbReference type="ARBA" id="ARBA00023164"/>
    </source>
</evidence>
<dbReference type="GO" id="GO:0016639">
    <property type="term" value="F:oxidoreductase activity, acting on the CH-NH2 group of donors, NAD or NADP as acceptor"/>
    <property type="evidence" value="ECO:0007669"/>
    <property type="project" value="InterPro"/>
</dbReference>
<evidence type="ECO:0000313" key="8">
    <source>
        <dbReference type="Proteomes" id="UP000002730"/>
    </source>
</evidence>
<dbReference type="InterPro" id="IPR006005">
    <property type="entry name" value="Glut_synth_ssu1"/>
</dbReference>
<dbReference type="InterPro" id="IPR028261">
    <property type="entry name" value="DPD_II"/>
</dbReference>
<feature type="domain" description="Dihydroprymidine dehydrogenase" evidence="6">
    <location>
        <begin position="23"/>
        <end position="139"/>
    </location>
</feature>
<evidence type="ECO:0000259" key="5">
    <source>
        <dbReference type="Pfam" id="PF07992"/>
    </source>
</evidence>
<dbReference type="Gene3D" id="1.10.1060.10">
    <property type="entry name" value="Alpha-helical ferredoxin"/>
    <property type="match status" value="1"/>
</dbReference>
<evidence type="ECO:0000256" key="2">
    <source>
        <dbReference type="ARBA" id="ARBA00023002"/>
    </source>
</evidence>
<dbReference type="KEGG" id="ccb:Clocel_2664"/>
<feature type="domain" description="FAD/NAD(P)-binding" evidence="5">
    <location>
        <begin position="154"/>
        <end position="476"/>
    </location>
</feature>
<dbReference type="SUPFAM" id="SSF51971">
    <property type="entry name" value="Nucleotide-binding domain"/>
    <property type="match status" value="2"/>
</dbReference>
<dbReference type="SUPFAM" id="SSF46548">
    <property type="entry name" value="alpha-helical ferredoxin"/>
    <property type="match status" value="1"/>
</dbReference>
<dbReference type="Proteomes" id="UP000002730">
    <property type="component" value="Chromosome"/>
</dbReference>
<dbReference type="RefSeq" id="WP_010074480.1">
    <property type="nucleotide sequence ID" value="NC_014393.1"/>
</dbReference>
<dbReference type="HOGENOM" id="CLU_000422_3_1_9"/>
<evidence type="ECO:0000259" key="6">
    <source>
        <dbReference type="Pfam" id="PF14691"/>
    </source>
</evidence>
<dbReference type="PANTHER" id="PTHR43100">
    <property type="entry name" value="GLUTAMATE SYNTHASE [NADPH] SMALL CHAIN"/>
    <property type="match status" value="1"/>
</dbReference>
<reference evidence="7 8" key="1">
    <citation type="submission" date="2010-08" db="EMBL/GenBank/DDBJ databases">
        <title>Complete sequence of Clostridium cellulovorans 743B.</title>
        <authorList>
            <consortium name="US DOE Joint Genome Institute"/>
            <person name="Lucas S."/>
            <person name="Copeland A."/>
            <person name="Lapidus A."/>
            <person name="Cheng J.-F."/>
            <person name="Bruce D."/>
            <person name="Goodwin L."/>
            <person name="Pitluck S."/>
            <person name="Chertkov O."/>
            <person name="Detter J.C."/>
            <person name="Han C."/>
            <person name="Tapia R."/>
            <person name="Land M."/>
            <person name="Hauser L."/>
            <person name="Chang Y.-J."/>
            <person name="Jeffries C."/>
            <person name="Kyrpides N."/>
            <person name="Ivanova N."/>
            <person name="Mikhailova N."/>
            <person name="Hemme C.L."/>
            <person name="Woyke T."/>
        </authorList>
    </citation>
    <scope>NUCLEOTIDE SEQUENCE [LARGE SCALE GENOMIC DNA]</scope>
    <source>
        <strain evidence="8">ATCC 35296 / DSM 3052 / OCM 3 / 743B</strain>
    </source>
</reference>
<evidence type="ECO:0000313" key="7">
    <source>
        <dbReference type="EMBL" id="ADL52364.1"/>
    </source>
</evidence>
<dbReference type="GO" id="GO:0051536">
    <property type="term" value="F:iron-sulfur cluster binding"/>
    <property type="evidence" value="ECO:0007669"/>
    <property type="project" value="InterPro"/>
</dbReference>
<dbReference type="OrthoDB" id="9803192at2"/>
<dbReference type="Pfam" id="PF07992">
    <property type="entry name" value="Pyr_redox_2"/>
    <property type="match status" value="1"/>
</dbReference>
<keyword evidence="1" id="KW-0028">Amino-acid biosynthesis</keyword>
<comment type="pathway">
    <text evidence="4">Amino-acid biosynthesis.</text>
</comment>
<name>D9SRD5_CLOC7</name>
<keyword evidence="8" id="KW-1185">Reference proteome</keyword>
<dbReference type="GO" id="GO:0006537">
    <property type="term" value="P:glutamate biosynthetic process"/>
    <property type="evidence" value="ECO:0007669"/>
    <property type="project" value="UniProtKB-KW"/>
</dbReference>
<protein>
    <submittedName>
        <fullName evidence="7">Glutamate synthase, NADH/NADPH, small subunit</fullName>
    </submittedName>
</protein>
<keyword evidence="3" id="KW-0314">Glutamate biosynthesis</keyword>
<evidence type="ECO:0000256" key="4">
    <source>
        <dbReference type="ARBA" id="ARBA00029440"/>
    </source>
</evidence>
<accession>D9SRD5</accession>
<dbReference type="STRING" id="573061.Clocel_2664"/>
<organism evidence="7 8">
    <name type="scientific">Clostridium cellulovorans (strain ATCC 35296 / DSM 3052 / OCM 3 / 743B)</name>
    <dbReference type="NCBI Taxonomy" id="573061"/>
    <lineage>
        <taxon>Bacteria</taxon>
        <taxon>Bacillati</taxon>
        <taxon>Bacillota</taxon>
        <taxon>Clostridia</taxon>
        <taxon>Eubacteriales</taxon>
        <taxon>Clostridiaceae</taxon>
        <taxon>Clostridium</taxon>
    </lineage>
</organism>
<dbReference type="AlphaFoldDB" id="D9SRD5"/>
<evidence type="ECO:0000256" key="1">
    <source>
        <dbReference type="ARBA" id="ARBA00022605"/>
    </source>
</evidence>
<proteinExistence type="predicted"/>
<gene>
    <name evidence="7" type="ordered locus">Clocel_2664</name>
</gene>
<dbReference type="EMBL" id="CP002160">
    <property type="protein sequence ID" value="ADL52364.1"/>
    <property type="molecule type" value="Genomic_DNA"/>
</dbReference>
<dbReference type="PANTHER" id="PTHR43100:SF1">
    <property type="entry name" value="GLUTAMATE SYNTHASE [NADPH] SMALL CHAIN"/>
    <property type="match status" value="1"/>
</dbReference>
<dbReference type="Pfam" id="PF14691">
    <property type="entry name" value="Fer4_20"/>
    <property type="match status" value="1"/>
</dbReference>
<dbReference type="PRINTS" id="PR00419">
    <property type="entry name" value="ADXRDTASE"/>
</dbReference>
<dbReference type="InterPro" id="IPR009051">
    <property type="entry name" value="Helical_ferredxn"/>
</dbReference>
<dbReference type="eggNOG" id="COG0493">
    <property type="taxonomic scope" value="Bacteria"/>
</dbReference>
<dbReference type="InterPro" id="IPR051394">
    <property type="entry name" value="Glutamate_Synthase"/>
</dbReference>
<dbReference type="InterPro" id="IPR023753">
    <property type="entry name" value="FAD/NAD-binding_dom"/>
</dbReference>